<feature type="domain" description="Helix-turn-helix" evidence="1">
    <location>
        <begin position="17"/>
        <end position="65"/>
    </location>
</feature>
<comment type="caution">
    <text evidence="2">The sequence shown here is derived from an EMBL/GenBank/DDBJ whole genome shotgun (WGS) entry which is preliminary data.</text>
</comment>
<name>A0ABP7YXT6_9ACTN</name>
<sequence>MSPKRNNVAPLDSDDRLLTYDQAAEILNTSPRFPRRLVEERRIRFVHVGRFVRIPESALREFIAAGLVEPVTLRGQRTRRAA</sequence>
<dbReference type="Proteomes" id="UP001500266">
    <property type="component" value="Unassembled WGS sequence"/>
</dbReference>
<organism evidence="2 3">
    <name type="scientific">Actinomadura keratinilytica</name>
    <dbReference type="NCBI Taxonomy" id="547461"/>
    <lineage>
        <taxon>Bacteria</taxon>
        <taxon>Bacillati</taxon>
        <taxon>Actinomycetota</taxon>
        <taxon>Actinomycetes</taxon>
        <taxon>Streptosporangiales</taxon>
        <taxon>Thermomonosporaceae</taxon>
        <taxon>Actinomadura</taxon>
    </lineage>
</organism>
<gene>
    <name evidence="2" type="ORF">GCM10022416_30160</name>
</gene>
<dbReference type="Pfam" id="PF12728">
    <property type="entry name" value="HTH_17"/>
    <property type="match status" value="1"/>
</dbReference>
<keyword evidence="3" id="KW-1185">Reference proteome</keyword>
<dbReference type="InterPro" id="IPR041657">
    <property type="entry name" value="HTH_17"/>
</dbReference>
<proteinExistence type="predicted"/>
<protein>
    <submittedName>
        <fullName evidence="2">Helix-turn-helix domain-containing protein</fullName>
    </submittedName>
</protein>
<evidence type="ECO:0000259" key="1">
    <source>
        <dbReference type="Pfam" id="PF12728"/>
    </source>
</evidence>
<evidence type="ECO:0000313" key="3">
    <source>
        <dbReference type="Proteomes" id="UP001500266"/>
    </source>
</evidence>
<dbReference type="InterPro" id="IPR010093">
    <property type="entry name" value="SinI_DNA-bd"/>
</dbReference>
<accession>A0ABP7YXT6</accession>
<dbReference type="EMBL" id="BAABDO010000038">
    <property type="protein sequence ID" value="GAA4141799.1"/>
    <property type="molecule type" value="Genomic_DNA"/>
</dbReference>
<dbReference type="NCBIfam" id="TIGR01764">
    <property type="entry name" value="excise"/>
    <property type="match status" value="1"/>
</dbReference>
<evidence type="ECO:0000313" key="2">
    <source>
        <dbReference type="EMBL" id="GAA4141799.1"/>
    </source>
</evidence>
<reference evidence="3" key="1">
    <citation type="journal article" date="2019" name="Int. J. Syst. Evol. Microbiol.">
        <title>The Global Catalogue of Microorganisms (GCM) 10K type strain sequencing project: providing services to taxonomists for standard genome sequencing and annotation.</title>
        <authorList>
            <consortium name="The Broad Institute Genomics Platform"/>
            <consortium name="The Broad Institute Genome Sequencing Center for Infectious Disease"/>
            <person name="Wu L."/>
            <person name="Ma J."/>
        </authorList>
    </citation>
    <scope>NUCLEOTIDE SEQUENCE [LARGE SCALE GENOMIC DNA]</scope>
    <source>
        <strain evidence="3">JCM 17316</strain>
    </source>
</reference>
<dbReference type="RefSeq" id="WP_285497265.1">
    <property type="nucleotide sequence ID" value="NZ_BAABDO010000038.1"/>
</dbReference>